<gene>
    <name evidence="5" type="ORF">BLNAU_17232</name>
</gene>
<name>A0ABQ9X7N0_9EUKA</name>
<accession>A0ABQ9X7N0</accession>
<dbReference type="SMART" id="SM00645">
    <property type="entry name" value="Pept_C1"/>
    <property type="match status" value="1"/>
</dbReference>
<feature type="domain" description="Peptidase C1A papain C-terminal" evidence="4">
    <location>
        <begin position="69"/>
        <end position="285"/>
    </location>
</feature>
<dbReference type="PANTHER" id="PTHR12411">
    <property type="entry name" value="CYSTEINE PROTEASE FAMILY C1-RELATED"/>
    <property type="match status" value="1"/>
</dbReference>
<dbReference type="InterPro" id="IPR000668">
    <property type="entry name" value="Peptidase_C1A_C"/>
</dbReference>
<organism evidence="5 6">
    <name type="scientific">Blattamonas nauphoetae</name>
    <dbReference type="NCBI Taxonomy" id="2049346"/>
    <lineage>
        <taxon>Eukaryota</taxon>
        <taxon>Metamonada</taxon>
        <taxon>Preaxostyla</taxon>
        <taxon>Oxymonadida</taxon>
        <taxon>Blattamonas</taxon>
    </lineage>
</organism>
<comment type="caution">
    <text evidence="5">The sequence shown here is derived from an EMBL/GenBank/DDBJ whole genome shotgun (WGS) entry which is preliminary data.</text>
</comment>
<protein>
    <submittedName>
        <fullName evidence="5">Cathepsin B</fullName>
        <ecNumber evidence="5">3.4.22.1</ecNumber>
    </submittedName>
</protein>
<sequence length="289" mass="32572">MLSHLILVLIEASSIVDIVNNDPTSTWVAVDYHPSIMSLEKLKRRVNPHVTFPRRKRFTVPDEDIKNALPEEFDSRQRWPVEFAGIRDQGDCGSCWAFAITTVVADRYAIKGSPRGHLSAQDLVSCDTNDYGCGGSEMYPAWDWMVSDGAATEECIPYVSGGGRVPLCPSKCKNGSDIVRHRARSIYFPDTELKIMQEIYEFGPVQANMYTFQDFSTYKSGIYEHKTGMWLGGHAVVILGWGVENNVPFWLCQNSWGTAWGENGYFRIVRGKGMCDIEEFVISGRVVIY</sequence>
<dbReference type="InterPro" id="IPR025661">
    <property type="entry name" value="Pept_asp_AS"/>
</dbReference>
<dbReference type="EC" id="3.4.22.1" evidence="5"/>
<evidence type="ECO:0000256" key="3">
    <source>
        <dbReference type="SAM" id="SignalP"/>
    </source>
</evidence>
<dbReference type="InterPro" id="IPR038765">
    <property type="entry name" value="Papain-like_cys_pep_sf"/>
</dbReference>
<dbReference type="CDD" id="cd02620">
    <property type="entry name" value="Peptidase_C1A_CathepsinB"/>
    <property type="match status" value="1"/>
</dbReference>
<feature type="chain" id="PRO_5046697992" evidence="3">
    <location>
        <begin position="22"/>
        <end position="289"/>
    </location>
</feature>
<keyword evidence="3" id="KW-0732">Signal</keyword>
<keyword evidence="6" id="KW-1185">Reference proteome</keyword>
<dbReference type="Pfam" id="PF00112">
    <property type="entry name" value="Peptidase_C1"/>
    <property type="match status" value="1"/>
</dbReference>
<dbReference type="GO" id="GO:0004197">
    <property type="term" value="F:cysteine-type endopeptidase activity"/>
    <property type="evidence" value="ECO:0007669"/>
    <property type="project" value="UniProtKB-EC"/>
</dbReference>
<evidence type="ECO:0000313" key="5">
    <source>
        <dbReference type="EMBL" id="KAK2947812.1"/>
    </source>
</evidence>
<dbReference type="PROSITE" id="PS00639">
    <property type="entry name" value="THIOL_PROTEASE_HIS"/>
    <property type="match status" value="1"/>
</dbReference>
<comment type="similarity">
    <text evidence="1">Belongs to the peptidase C1 family.</text>
</comment>
<proteinExistence type="inferred from homology"/>
<keyword evidence="5" id="KW-0378">Hydrolase</keyword>
<dbReference type="Proteomes" id="UP001281761">
    <property type="component" value="Unassembled WGS sequence"/>
</dbReference>
<dbReference type="PRINTS" id="PR00705">
    <property type="entry name" value="PAPAIN"/>
</dbReference>
<dbReference type="InterPro" id="IPR025660">
    <property type="entry name" value="Pept_his_AS"/>
</dbReference>
<evidence type="ECO:0000313" key="6">
    <source>
        <dbReference type="Proteomes" id="UP001281761"/>
    </source>
</evidence>
<dbReference type="EMBL" id="JARBJD010000190">
    <property type="protein sequence ID" value="KAK2947812.1"/>
    <property type="molecule type" value="Genomic_DNA"/>
</dbReference>
<dbReference type="Gene3D" id="3.90.70.10">
    <property type="entry name" value="Cysteine proteinases"/>
    <property type="match status" value="1"/>
</dbReference>
<reference evidence="5 6" key="1">
    <citation type="journal article" date="2022" name="bioRxiv">
        <title>Genomics of Preaxostyla Flagellates Illuminates Evolutionary Transitions and the Path Towards Mitochondrial Loss.</title>
        <authorList>
            <person name="Novak L.V.F."/>
            <person name="Treitli S.C."/>
            <person name="Pyrih J."/>
            <person name="Halakuc P."/>
            <person name="Pipaliya S.V."/>
            <person name="Vacek V."/>
            <person name="Brzon O."/>
            <person name="Soukal P."/>
            <person name="Eme L."/>
            <person name="Dacks J.B."/>
            <person name="Karnkowska A."/>
            <person name="Elias M."/>
            <person name="Hampl V."/>
        </authorList>
    </citation>
    <scope>NUCLEOTIDE SEQUENCE [LARGE SCALE GENOMIC DNA]</scope>
    <source>
        <strain evidence="5">NAU3</strain>
        <tissue evidence="5">Gut</tissue>
    </source>
</reference>
<evidence type="ECO:0000259" key="4">
    <source>
        <dbReference type="SMART" id="SM00645"/>
    </source>
</evidence>
<evidence type="ECO:0000256" key="2">
    <source>
        <dbReference type="ARBA" id="ARBA00023157"/>
    </source>
</evidence>
<feature type="signal peptide" evidence="3">
    <location>
        <begin position="1"/>
        <end position="21"/>
    </location>
</feature>
<keyword evidence="2" id="KW-1015">Disulfide bond</keyword>
<dbReference type="InterPro" id="IPR013128">
    <property type="entry name" value="Peptidase_C1A"/>
</dbReference>
<dbReference type="PROSITE" id="PS00640">
    <property type="entry name" value="THIOL_PROTEASE_ASN"/>
    <property type="match status" value="1"/>
</dbReference>
<dbReference type="SUPFAM" id="SSF54001">
    <property type="entry name" value="Cysteine proteinases"/>
    <property type="match status" value="1"/>
</dbReference>
<evidence type="ECO:0000256" key="1">
    <source>
        <dbReference type="ARBA" id="ARBA00008455"/>
    </source>
</evidence>